<dbReference type="InterPro" id="IPR044145">
    <property type="entry name" value="IF2_II"/>
</dbReference>
<feature type="compositionally biased region" description="Gly residues" evidence="9">
    <location>
        <begin position="562"/>
        <end position="625"/>
    </location>
</feature>
<feature type="compositionally biased region" description="Gly residues" evidence="9">
    <location>
        <begin position="546"/>
        <end position="555"/>
    </location>
</feature>
<feature type="compositionally biased region" description="Basic and acidic residues" evidence="9">
    <location>
        <begin position="108"/>
        <end position="117"/>
    </location>
</feature>
<comment type="caution">
    <text evidence="7">Lacks conserved residue(s) required for the propagation of feature annotation.</text>
</comment>
<dbReference type="PANTHER" id="PTHR43381:SF5">
    <property type="entry name" value="TR-TYPE G DOMAIN-CONTAINING PROTEIN"/>
    <property type="match status" value="1"/>
</dbReference>
<sequence length="1273" mass="137134">MTKNKAEPQPFPGKGLIRKGIDFFELLFKRKKTSRFEETGNRGGPKYDMPETTNNTPRLLAAAKEFNIGKETLIDFLGNKGFDMDGFGSPNARLTAVMYTALQSEFQQDKANKRKSDQIALPKGSVLETMKKKEKEEAEAAAKKNTNKEKDEAAPAPKQEAKPEPKPEPVKETPKPEPQPQPQATVAPATPPPPAKEKAEPKPEPPVVTAPPVAEVPKAPATPPPADPEVVKTEAPKINGPKVITTIDLDALNRNKKPVAKKAEQEETPAPQPEAVKPPVKEEKPAPVTPAPPVAEKQPEPKPVPAPPVQEATPAPTAEKPVEKADKAEKVEQAPKAETTPPAEKVAKTDKTDTTDKTEKAAPVEDKPVVKKVEEVLQEAKPAAVKEPAHIPVKVVKTENRKPSTAENTPPTPPPAAPQAQDEASGAAVIENIQAEKLTGPKVIGKIELPVQSDRRDNNKNSNFSRDEKRKRKRIIVEKKPEPVQPKDFKEGDRPAGGTPGEHRPHQHGGQGGNRPHHNDNRGGGHQGGGNRPQGDNRPHNRPGGANTGTGGGGNYNRPAGQGQGQGGGYNRPAGQGGQGGGGNRPAGQGGGYNRPGGQGTGGGGNRPGQGGGYNRPGQGGGGYNRPGQHRGEDKRTTEEKEIDKNEIQNKIKETMAKLGGGRGKNVKAKHRREKREERAHQKAKEGDGDNKLQVTEFVSVSELANLMDVSFAEVISKCMGLGIMVSINQRLDAEVIELVAGEFGYEVEFIGLEDAEETDDEDEVDDPADLVPRAPIVTIMGHVDHGKTSLLDYIRSANVVAGEAGGITQHIGAYQVTTASGKKITFLDTPGHEAFTAMRARGAKAADIAVIVVAADDAIMPQTREAISHSQAAGLPMVFAINKVDKEGANPEKIKEQLAGMNLLVEDWGGKYQSQEISAKNGLNIDVLLEKILLEAELLELKANPDRESSGSIVEATLDKGRGYVASLLVQNGTLRQGDTIVSGSFFGKIKAMFNERGQKMEEAGPSMPVQVLGLNGAPQAGEKFKMFADESEAKEVANRRAQIVREQGIRTKKHITLDEIGRRLALGNFKQLNLIIKADFDGSVEALSDSLQKLSTEEIVISIVHKAVGQITESDVLLATASDAIILGFQVRPSSQAAKLAEKENIEIRNYSIIYDAIDEIKSAMEGMLEPKIEKKVVCNVQVRETYKFEKVTVAGCFVTDGKLTRNTRINVVRDGIVVHTGELGSLKRYKDDVKEVAANMECGLSIRGFSDLRPNDNIEGFEEVEVKRTL</sequence>
<dbReference type="CDD" id="cd03692">
    <property type="entry name" value="mtIF2_IVc"/>
    <property type="match status" value="1"/>
</dbReference>
<evidence type="ECO:0000256" key="2">
    <source>
        <dbReference type="ARBA" id="ARBA00020675"/>
    </source>
</evidence>
<dbReference type="PROSITE" id="PS51722">
    <property type="entry name" value="G_TR_2"/>
    <property type="match status" value="1"/>
</dbReference>
<keyword evidence="3 7" id="KW-0396">Initiation factor</keyword>
<dbReference type="InterPro" id="IPR036925">
    <property type="entry name" value="TIF_IF2_dom3_sf"/>
</dbReference>
<reference evidence="12" key="1">
    <citation type="submission" date="2016-10" db="EMBL/GenBank/DDBJ databases">
        <authorList>
            <person name="Varghese N."/>
            <person name="Submissions S."/>
        </authorList>
    </citation>
    <scope>NUCLEOTIDE SEQUENCE [LARGE SCALE GENOMIC DNA]</scope>
    <source>
        <strain evidence="12">DSM 3695</strain>
    </source>
</reference>
<dbReference type="SUPFAM" id="SSF52540">
    <property type="entry name" value="P-loop containing nucleoside triphosphate hydrolases"/>
    <property type="match status" value="1"/>
</dbReference>
<dbReference type="Pfam" id="PF11987">
    <property type="entry name" value="IF-2"/>
    <property type="match status" value="1"/>
</dbReference>
<feature type="binding site" evidence="7">
    <location>
        <begin position="883"/>
        <end position="886"/>
    </location>
    <ligand>
        <name>GTP</name>
        <dbReference type="ChEBI" id="CHEBI:37565"/>
    </ligand>
</feature>
<evidence type="ECO:0000313" key="12">
    <source>
        <dbReference type="Proteomes" id="UP000199310"/>
    </source>
</evidence>
<dbReference type="InterPro" id="IPR000178">
    <property type="entry name" value="TF_IF2_bacterial-like"/>
</dbReference>
<dbReference type="STRING" id="29529.SAMN04488122_0746"/>
<dbReference type="HAMAP" id="MF_00100_B">
    <property type="entry name" value="IF_2_B"/>
    <property type="match status" value="1"/>
</dbReference>
<dbReference type="PRINTS" id="PR01217">
    <property type="entry name" value="PRICHEXTENSN"/>
</dbReference>
<keyword evidence="5 7" id="KW-0648">Protein biosynthesis</keyword>
<dbReference type="InterPro" id="IPR000795">
    <property type="entry name" value="T_Tr_GTP-bd_dom"/>
</dbReference>
<feature type="compositionally biased region" description="Basic and acidic residues" evidence="9">
    <location>
        <begin position="630"/>
        <end position="656"/>
    </location>
</feature>
<feature type="compositionally biased region" description="Basic and acidic residues" evidence="9">
    <location>
        <begin position="475"/>
        <end position="494"/>
    </location>
</feature>
<dbReference type="NCBIfam" id="TIGR00231">
    <property type="entry name" value="small_GTP"/>
    <property type="match status" value="1"/>
</dbReference>
<dbReference type="EMBL" id="FOJG01000001">
    <property type="protein sequence ID" value="SEW12926.1"/>
    <property type="molecule type" value="Genomic_DNA"/>
</dbReference>
<dbReference type="InterPro" id="IPR053905">
    <property type="entry name" value="EF-G-like_DII"/>
</dbReference>
<evidence type="ECO:0000313" key="11">
    <source>
        <dbReference type="EMBL" id="SEW12926.1"/>
    </source>
</evidence>
<evidence type="ECO:0000256" key="4">
    <source>
        <dbReference type="ARBA" id="ARBA00022741"/>
    </source>
</evidence>
<evidence type="ECO:0000256" key="8">
    <source>
        <dbReference type="RuleBase" id="RU000644"/>
    </source>
</evidence>
<dbReference type="Gene3D" id="3.40.50.300">
    <property type="entry name" value="P-loop containing nucleotide triphosphate hydrolases"/>
    <property type="match status" value="1"/>
</dbReference>
<dbReference type="GO" id="GO:0003743">
    <property type="term" value="F:translation initiation factor activity"/>
    <property type="evidence" value="ECO:0007669"/>
    <property type="project" value="UniProtKB-UniRule"/>
</dbReference>
<dbReference type="Pfam" id="PF04760">
    <property type="entry name" value="IF2_N"/>
    <property type="match status" value="1"/>
</dbReference>
<dbReference type="FunFam" id="2.40.30.10:FF:000008">
    <property type="entry name" value="Translation initiation factor IF-2"/>
    <property type="match status" value="1"/>
</dbReference>
<evidence type="ECO:0000256" key="9">
    <source>
        <dbReference type="SAM" id="MobiDB-lite"/>
    </source>
</evidence>
<keyword evidence="6 7" id="KW-0342">GTP-binding</keyword>
<comment type="function">
    <text evidence="7 8">One of the essential components for the initiation of protein synthesis. Protects formylmethionyl-tRNA from spontaneous hydrolysis and promotes its binding to the 30S ribosomal subunits. Also involved in the hydrolysis of GTP during the formation of the 70S ribosomal complex.</text>
</comment>
<dbReference type="CDD" id="cd01887">
    <property type="entry name" value="IF2_eIF5B"/>
    <property type="match status" value="1"/>
</dbReference>
<feature type="compositionally biased region" description="Low complexity" evidence="9">
    <location>
        <begin position="210"/>
        <end position="219"/>
    </location>
</feature>
<dbReference type="PROSITE" id="PS01176">
    <property type="entry name" value="IF2"/>
    <property type="match status" value="1"/>
</dbReference>
<dbReference type="Pfam" id="PF22042">
    <property type="entry name" value="EF-G_D2"/>
    <property type="match status" value="1"/>
</dbReference>
<dbReference type="Pfam" id="PF00009">
    <property type="entry name" value="GTP_EFTU"/>
    <property type="match status" value="1"/>
</dbReference>
<dbReference type="GO" id="GO:0003924">
    <property type="term" value="F:GTPase activity"/>
    <property type="evidence" value="ECO:0007669"/>
    <property type="project" value="UniProtKB-UniRule"/>
</dbReference>
<dbReference type="Gene3D" id="3.40.50.10050">
    <property type="entry name" value="Translation initiation factor IF- 2, domain 3"/>
    <property type="match status" value="1"/>
</dbReference>
<dbReference type="GO" id="GO:0005737">
    <property type="term" value="C:cytoplasm"/>
    <property type="evidence" value="ECO:0007669"/>
    <property type="project" value="UniProtKB-SubCell"/>
</dbReference>
<keyword evidence="7" id="KW-0963">Cytoplasm</keyword>
<dbReference type="InterPro" id="IPR005225">
    <property type="entry name" value="Small_GTP-bd"/>
</dbReference>
<feature type="compositionally biased region" description="Basic and acidic residues" evidence="9">
    <location>
        <begin position="129"/>
        <end position="175"/>
    </location>
</feature>
<evidence type="ECO:0000256" key="7">
    <source>
        <dbReference type="HAMAP-Rule" id="MF_00100"/>
    </source>
</evidence>
<dbReference type="FunFam" id="3.40.50.10050:FF:000001">
    <property type="entry name" value="Translation initiation factor IF-2"/>
    <property type="match status" value="1"/>
</dbReference>
<feature type="compositionally biased region" description="Basic and acidic residues" evidence="9">
    <location>
        <begin position="345"/>
        <end position="375"/>
    </location>
</feature>
<dbReference type="InterPro" id="IPR009000">
    <property type="entry name" value="Transl_B-barrel_sf"/>
</dbReference>
<dbReference type="FunFam" id="2.40.30.10:FF:000007">
    <property type="entry name" value="Translation initiation factor IF-2"/>
    <property type="match status" value="1"/>
</dbReference>
<keyword evidence="12" id="KW-1185">Reference proteome</keyword>
<dbReference type="Proteomes" id="UP000199310">
    <property type="component" value="Unassembled WGS sequence"/>
</dbReference>
<dbReference type="NCBIfam" id="TIGR00487">
    <property type="entry name" value="IF-2"/>
    <property type="match status" value="1"/>
</dbReference>
<protein>
    <recommendedName>
        <fullName evidence="2 7">Translation initiation factor IF-2</fullName>
    </recommendedName>
</protein>
<dbReference type="CDD" id="cd03702">
    <property type="entry name" value="IF2_mtIF2_II"/>
    <property type="match status" value="1"/>
</dbReference>
<evidence type="ECO:0000256" key="3">
    <source>
        <dbReference type="ARBA" id="ARBA00022540"/>
    </source>
</evidence>
<dbReference type="InterPro" id="IPR006847">
    <property type="entry name" value="IF2_N"/>
</dbReference>
<dbReference type="GO" id="GO:0005525">
    <property type="term" value="F:GTP binding"/>
    <property type="evidence" value="ECO:0007669"/>
    <property type="project" value="UniProtKB-KW"/>
</dbReference>
<dbReference type="InterPro" id="IPR023115">
    <property type="entry name" value="TIF_IF2_dom3"/>
</dbReference>
<dbReference type="AlphaFoldDB" id="A0A1I0PF87"/>
<evidence type="ECO:0000256" key="5">
    <source>
        <dbReference type="ARBA" id="ARBA00022917"/>
    </source>
</evidence>
<feature type="compositionally biased region" description="Basic and acidic residues" evidence="9">
    <location>
        <begin position="320"/>
        <end position="335"/>
    </location>
</feature>
<comment type="subcellular location">
    <subcellularLocation>
        <location evidence="7">Cytoplasm</location>
    </subcellularLocation>
</comment>
<dbReference type="SUPFAM" id="SSF52156">
    <property type="entry name" value="Initiation factor IF2/eIF5b, domain 3"/>
    <property type="match status" value="1"/>
</dbReference>
<proteinExistence type="inferred from homology"/>
<feature type="region of interest" description="Disordered" evidence="9">
    <location>
        <begin position="108"/>
        <end position="691"/>
    </location>
</feature>
<feature type="binding site" evidence="7">
    <location>
        <begin position="782"/>
        <end position="789"/>
    </location>
    <ligand>
        <name>GTP</name>
        <dbReference type="ChEBI" id="CHEBI:37565"/>
    </ligand>
</feature>
<dbReference type="Gene3D" id="2.40.30.10">
    <property type="entry name" value="Translation factors"/>
    <property type="match status" value="2"/>
</dbReference>
<feature type="domain" description="Tr-type G" evidence="10">
    <location>
        <begin position="773"/>
        <end position="943"/>
    </location>
</feature>
<feature type="binding site" evidence="7">
    <location>
        <begin position="829"/>
        <end position="833"/>
    </location>
    <ligand>
        <name>GTP</name>
        <dbReference type="ChEBI" id="CHEBI:37565"/>
    </ligand>
</feature>
<dbReference type="FunFam" id="3.40.50.300:FF:000019">
    <property type="entry name" value="Translation initiation factor IF-2"/>
    <property type="match status" value="1"/>
</dbReference>
<organism evidence="11 12">
    <name type="scientific">Chitinophaga arvensicola</name>
    <dbReference type="NCBI Taxonomy" id="29529"/>
    <lineage>
        <taxon>Bacteria</taxon>
        <taxon>Pseudomonadati</taxon>
        <taxon>Bacteroidota</taxon>
        <taxon>Chitinophagia</taxon>
        <taxon>Chitinophagales</taxon>
        <taxon>Chitinophagaceae</taxon>
        <taxon>Chitinophaga</taxon>
    </lineage>
</organism>
<feature type="compositionally biased region" description="Basic and acidic residues" evidence="9">
    <location>
        <begin position="675"/>
        <end position="691"/>
    </location>
</feature>
<dbReference type="PANTHER" id="PTHR43381">
    <property type="entry name" value="TRANSLATION INITIATION FACTOR IF-2-RELATED"/>
    <property type="match status" value="1"/>
</dbReference>
<accession>A0A1I0PF87</accession>
<dbReference type="InterPro" id="IPR027417">
    <property type="entry name" value="P-loop_NTPase"/>
</dbReference>
<name>A0A1I0PF87_9BACT</name>
<comment type="similarity">
    <text evidence="1 7 8">Belongs to the TRAFAC class translation factor GTPase superfamily. Classic translation factor GTPase family. IF-2 subfamily.</text>
</comment>
<feature type="region of interest" description="Disordered" evidence="9">
    <location>
        <begin position="35"/>
        <end position="54"/>
    </location>
</feature>
<dbReference type="SUPFAM" id="SSF50447">
    <property type="entry name" value="Translation proteins"/>
    <property type="match status" value="2"/>
</dbReference>
<evidence type="ECO:0000256" key="1">
    <source>
        <dbReference type="ARBA" id="ARBA00007733"/>
    </source>
</evidence>
<feature type="compositionally biased region" description="Basic residues" evidence="9">
    <location>
        <begin position="665"/>
        <end position="674"/>
    </location>
</feature>
<keyword evidence="4 7" id="KW-0547">Nucleotide-binding</keyword>
<evidence type="ECO:0000256" key="6">
    <source>
        <dbReference type="ARBA" id="ARBA00023134"/>
    </source>
</evidence>
<evidence type="ECO:0000259" key="10">
    <source>
        <dbReference type="PROSITE" id="PS51722"/>
    </source>
</evidence>
<dbReference type="InterPro" id="IPR015760">
    <property type="entry name" value="TIF_IF2"/>
</dbReference>
<gene>
    <name evidence="7" type="primary">infB</name>
    <name evidence="11" type="ORF">SAMN04488122_0746</name>
</gene>